<name>A0A382UNV1_9ZZZZ</name>
<organism evidence="1">
    <name type="scientific">marine metagenome</name>
    <dbReference type="NCBI Taxonomy" id="408172"/>
    <lineage>
        <taxon>unclassified sequences</taxon>
        <taxon>metagenomes</taxon>
        <taxon>ecological metagenomes</taxon>
    </lineage>
</organism>
<protein>
    <recommendedName>
        <fullName evidence="2">B12-binding domain-containing protein</fullName>
    </recommendedName>
</protein>
<dbReference type="EMBL" id="UINC01145678">
    <property type="protein sequence ID" value="SVD35956.1"/>
    <property type="molecule type" value="Genomic_DNA"/>
</dbReference>
<accession>A0A382UNV1</accession>
<reference evidence="1" key="1">
    <citation type="submission" date="2018-05" db="EMBL/GenBank/DDBJ databases">
        <authorList>
            <person name="Lanie J.A."/>
            <person name="Ng W.-L."/>
            <person name="Kazmierczak K.M."/>
            <person name="Andrzejewski T.M."/>
            <person name="Davidsen T.M."/>
            <person name="Wayne K.J."/>
            <person name="Tettelin H."/>
            <person name="Glass J.I."/>
            <person name="Rusch D."/>
            <person name="Podicherti R."/>
            <person name="Tsui H.-C.T."/>
            <person name="Winkler M.E."/>
        </authorList>
    </citation>
    <scope>NUCLEOTIDE SEQUENCE</scope>
</reference>
<evidence type="ECO:0000313" key="1">
    <source>
        <dbReference type="EMBL" id="SVD35956.1"/>
    </source>
</evidence>
<evidence type="ECO:0008006" key="2">
    <source>
        <dbReference type="Google" id="ProtNLM"/>
    </source>
</evidence>
<proteinExistence type="predicted"/>
<sequence>MKSLLVFPSQWYPTQPYLSTPYLCAYLKGKNWDVKQRDFNIESYDHFLSTTVLEAIVSKMEKRLASLKGKKSFSFKEKSLMDVLATGIKFAPTIISGIDDAKRVMRTPELFFDFNVYKEADMIIKSALKLVSDAYSPSILTLSTFESGTRAEESTQRAAKFA</sequence>
<feature type="non-terminal residue" evidence="1">
    <location>
        <position position="162"/>
    </location>
</feature>
<dbReference type="AlphaFoldDB" id="A0A382UNV1"/>
<gene>
    <name evidence="1" type="ORF">METZ01_LOCUS388810</name>
</gene>